<evidence type="ECO:0000256" key="4">
    <source>
        <dbReference type="SAM" id="MobiDB-lite"/>
    </source>
</evidence>
<keyword evidence="1" id="KW-0805">Transcription regulation</keyword>
<dbReference type="InterPro" id="IPR046335">
    <property type="entry name" value="LacI/GalR-like_sensor"/>
</dbReference>
<dbReference type="PANTHER" id="PTHR30146:SF109">
    <property type="entry name" value="HTH-TYPE TRANSCRIPTIONAL REGULATOR GALS"/>
    <property type="match status" value="1"/>
</dbReference>
<organism evidence="6 7">
    <name type="scientific">Blastococcus deserti</name>
    <dbReference type="NCBI Taxonomy" id="2259033"/>
    <lineage>
        <taxon>Bacteria</taxon>
        <taxon>Bacillati</taxon>
        <taxon>Actinomycetota</taxon>
        <taxon>Actinomycetes</taxon>
        <taxon>Geodermatophilales</taxon>
        <taxon>Geodermatophilaceae</taxon>
        <taxon>Blastococcus</taxon>
    </lineage>
</organism>
<evidence type="ECO:0000259" key="5">
    <source>
        <dbReference type="PROSITE" id="PS50932"/>
    </source>
</evidence>
<keyword evidence="3" id="KW-0804">Transcription</keyword>
<dbReference type="InterPro" id="IPR000843">
    <property type="entry name" value="HTH_LacI"/>
</dbReference>
<dbReference type="InterPro" id="IPR010982">
    <property type="entry name" value="Lambda_DNA-bd_dom_sf"/>
</dbReference>
<sequence length="345" mass="36553">MATIKEVAARAGVAPSTVSRLLNGDPTVRVRPETRLRVLSVAAELNYTPNRAARALRGTRVGALGVALRHLTSPVYAQIFSGAEDAARSADFLLVAIEVDALATDPAALHRFVPGRAVDGLLLQRDGLLADDVVLENVLATKLPFVIVNERVEDPLYGVALDDVRASRMATAHLLALGHVDVAHLAIGGTTRRALDRQEGWQQALSHAGLPAPPEMVAVGGGRPETGYAGMMELLANPVRPTGVVAGTLLAALGALAAIRGAGLQVPDDISVVTHHDSWAAEYASPPLTAVRLPLEELGRRAVQLLIERLDGAPPRQELLTTPEPQLIPRASTAPPRSADRRRPR</sequence>
<dbReference type="Gene3D" id="3.40.50.2300">
    <property type="match status" value="2"/>
</dbReference>
<evidence type="ECO:0000256" key="1">
    <source>
        <dbReference type="ARBA" id="ARBA00023015"/>
    </source>
</evidence>
<comment type="caution">
    <text evidence="6">The sequence shown here is derived from an EMBL/GenBank/DDBJ whole genome shotgun (WGS) entry which is preliminary data.</text>
</comment>
<dbReference type="Pfam" id="PF13377">
    <property type="entry name" value="Peripla_BP_3"/>
    <property type="match status" value="1"/>
</dbReference>
<dbReference type="SUPFAM" id="SSF53822">
    <property type="entry name" value="Periplasmic binding protein-like I"/>
    <property type="match status" value="1"/>
</dbReference>
<evidence type="ECO:0000256" key="3">
    <source>
        <dbReference type="ARBA" id="ARBA00023163"/>
    </source>
</evidence>
<dbReference type="InterPro" id="IPR028082">
    <property type="entry name" value="Peripla_BP_I"/>
</dbReference>
<proteinExistence type="predicted"/>
<evidence type="ECO:0000256" key="2">
    <source>
        <dbReference type="ARBA" id="ARBA00023125"/>
    </source>
</evidence>
<keyword evidence="2 6" id="KW-0238">DNA-binding</keyword>
<dbReference type="SUPFAM" id="SSF47413">
    <property type="entry name" value="lambda repressor-like DNA-binding domains"/>
    <property type="match status" value="1"/>
</dbReference>
<accession>A0ABW4XFG0</accession>
<dbReference type="EMBL" id="JBHUHP010000030">
    <property type="protein sequence ID" value="MFD2094160.1"/>
    <property type="molecule type" value="Genomic_DNA"/>
</dbReference>
<dbReference type="Gene3D" id="1.10.260.40">
    <property type="entry name" value="lambda repressor-like DNA-binding domains"/>
    <property type="match status" value="1"/>
</dbReference>
<feature type="region of interest" description="Disordered" evidence="4">
    <location>
        <begin position="314"/>
        <end position="345"/>
    </location>
</feature>
<keyword evidence="7" id="KW-1185">Reference proteome</keyword>
<dbReference type="CDD" id="cd06267">
    <property type="entry name" value="PBP1_LacI_sugar_binding-like"/>
    <property type="match status" value="1"/>
</dbReference>
<dbReference type="Proteomes" id="UP001597402">
    <property type="component" value="Unassembled WGS sequence"/>
</dbReference>
<dbReference type="GO" id="GO:0003677">
    <property type="term" value="F:DNA binding"/>
    <property type="evidence" value="ECO:0007669"/>
    <property type="project" value="UniProtKB-KW"/>
</dbReference>
<protein>
    <submittedName>
        <fullName evidence="6">LacI family DNA-binding transcriptional regulator</fullName>
    </submittedName>
</protein>
<reference evidence="7" key="1">
    <citation type="journal article" date="2019" name="Int. J. Syst. Evol. Microbiol.">
        <title>The Global Catalogue of Microorganisms (GCM) 10K type strain sequencing project: providing services to taxonomists for standard genome sequencing and annotation.</title>
        <authorList>
            <consortium name="The Broad Institute Genomics Platform"/>
            <consortium name="The Broad Institute Genome Sequencing Center for Infectious Disease"/>
            <person name="Wu L."/>
            <person name="Ma J."/>
        </authorList>
    </citation>
    <scope>NUCLEOTIDE SEQUENCE [LARGE SCALE GENOMIC DNA]</scope>
    <source>
        <strain evidence="7">JCM 3338</strain>
    </source>
</reference>
<dbReference type="RefSeq" id="WP_376880685.1">
    <property type="nucleotide sequence ID" value="NZ_JBHUHP010000030.1"/>
</dbReference>
<evidence type="ECO:0000313" key="7">
    <source>
        <dbReference type="Proteomes" id="UP001597402"/>
    </source>
</evidence>
<dbReference type="Pfam" id="PF00356">
    <property type="entry name" value="LacI"/>
    <property type="match status" value="1"/>
</dbReference>
<gene>
    <name evidence="6" type="ORF">ACFSHS_21545</name>
</gene>
<feature type="domain" description="HTH lacI-type" evidence="5">
    <location>
        <begin position="2"/>
        <end position="58"/>
    </location>
</feature>
<dbReference type="SMART" id="SM00354">
    <property type="entry name" value="HTH_LACI"/>
    <property type="match status" value="1"/>
</dbReference>
<evidence type="ECO:0000313" key="6">
    <source>
        <dbReference type="EMBL" id="MFD2094160.1"/>
    </source>
</evidence>
<name>A0ABW4XFG0_9ACTN</name>
<dbReference type="PANTHER" id="PTHR30146">
    <property type="entry name" value="LACI-RELATED TRANSCRIPTIONAL REPRESSOR"/>
    <property type="match status" value="1"/>
</dbReference>
<dbReference type="PROSITE" id="PS50932">
    <property type="entry name" value="HTH_LACI_2"/>
    <property type="match status" value="1"/>
</dbReference>
<dbReference type="CDD" id="cd01392">
    <property type="entry name" value="HTH_LacI"/>
    <property type="match status" value="1"/>
</dbReference>